<dbReference type="Pfam" id="PF00271">
    <property type="entry name" value="Helicase_C"/>
    <property type="match status" value="1"/>
</dbReference>
<dbReference type="SMART" id="SM00487">
    <property type="entry name" value="DEXDc"/>
    <property type="match status" value="1"/>
</dbReference>
<reference evidence="15 16" key="1">
    <citation type="journal article" date="2024" name="Front. Microbiol.">
        <title>Novel thermophilic genera Geochorda gen. nov. and Carboxydochorda gen. nov. from the deep terrestrial subsurface reveal the ecophysiological diversity in the class Limnochordia.</title>
        <authorList>
            <person name="Karnachuk O.V."/>
            <person name="Lukina A.P."/>
            <person name="Avakyan M.R."/>
            <person name="Kadnikov V.V."/>
            <person name="Begmatov S."/>
            <person name="Beletsky A.V."/>
            <person name="Vlasova K.G."/>
            <person name="Novikov A.A."/>
            <person name="Shcherbakova V.A."/>
            <person name="Mardanov A.V."/>
            <person name="Ravin N.V."/>
        </authorList>
    </citation>
    <scope>NUCLEOTIDE SEQUENCE [LARGE SCALE GENOMIC DNA]</scope>
    <source>
        <strain evidence="15 16">L945</strain>
    </source>
</reference>
<dbReference type="InterPro" id="IPR001650">
    <property type="entry name" value="Helicase_C-like"/>
</dbReference>
<evidence type="ECO:0000256" key="5">
    <source>
        <dbReference type="ARBA" id="ARBA00022801"/>
    </source>
</evidence>
<evidence type="ECO:0000256" key="3">
    <source>
        <dbReference type="ARBA" id="ARBA00022723"/>
    </source>
</evidence>
<evidence type="ECO:0000259" key="13">
    <source>
        <dbReference type="PROSITE" id="PS51192"/>
    </source>
</evidence>
<keyword evidence="4 11" id="KW-0547">Nucleotide-binding</keyword>
<evidence type="ECO:0000256" key="1">
    <source>
        <dbReference type="ARBA" id="ARBA00022515"/>
    </source>
</evidence>
<evidence type="ECO:0000256" key="9">
    <source>
        <dbReference type="ARBA" id="ARBA00023125"/>
    </source>
</evidence>
<evidence type="ECO:0000256" key="8">
    <source>
        <dbReference type="ARBA" id="ARBA00022840"/>
    </source>
</evidence>
<evidence type="ECO:0000259" key="14">
    <source>
        <dbReference type="PROSITE" id="PS51194"/>
    </source>
</evidence>
<comment type="catalytic activity">
    <reaction evidence="11">
        <text>ATP + H2O = ADP + phosphate + H(+)</text>
        <dbReference type="Rhea" id="RHEA:13065"/>
        <dbReference type="ChEBI" id="CHEBI:15377"/>
        <dbReference type="ChEBI" id="CHEBI:15378"/>
        <dbReference type="ChEBI" id="CHEBI:30616"/>
        <dbReference type="ChEBI" id="CHEBI:43474"/>
        <dbReference type="ChEBI" id="CHEBI:456216"/>
        <dbReference type="EC" id="5.6.2.4"/>
    </reaction>
</comment>
<keyword evidence="16" id="KW-1185">Reference proteome</keyword>
<dbReference type="InterPro" id="IPR011545">
    <property type="entry name" value="DEAD/DEAH_box_helicase_dom"/>
</dbReference>
<name>A0ABZ1C2A1_9FIRM</name>
<dbReference type="InterPro" id="IPR040498">
    <property type="entry name" value="PriA_CRR"/>
</dbReference>
<dbReference type="NCBIfam" id="TIGR00595">
    <property type="entry name" value="priA"/>
    <property type="match status" value="1"/>
</dbReference>
<evidence type="ECO:0000256" key="12">
    <source>
        <dbReference type="SAM" id="MobiDB-lite"/>
    </source>
</evidence>
<dbReference type="InterPro" id="IPR041222">
    <property type="entry name" value="PriA_3primeBD"/>
</dbReference>
<feature type="binding site" evidence="11">
    <location>
        <position position="406"/>
    </location>
    <ligand>
        <name>Zn(2+)</name>
        <dbReference type="ChEBI" id="CHEBI:29105"/>
        <label>2</label>
    </ligand>
</feature>
<evidence type="ECO:0000313" key="16">
    <source>
        <dbReference type="Proteomes" id="UP001332192"/>
    </source>
</evidence>
<comment type="similarity">
    <text evidence="11">Belongs to the helicase family. PriA subfamily.</text>
</comment>
<feature type="binding site" evidence="11">
    <location>
        <position position="386"/>
    </location>
    <ligand>
        <name>Zn(2+)</name>
        <dbReference type="ChEBI" id="CHEBI:29105"/>
        <label>2</label>
    </ligand>
</feature>
<keyword evidence="2 11" id="KW-0235">DNA replication</keyword>
<keyword evidence="9 11" id="KW-0238">DNA-binding</keyword>
<evidence type="ECO:0000313" key="15">
    <source>
        <dbReference type="EMBL" id="WRP18397.1"/>
    </source>
</evidence>
<feature type="binding site" evidence="11">
    <location>
        <position position="389"/>
    </location>
    <ligand>
        <name>Zn(2+)</name>
        <dbReference type="ChEBI" id="CHEBI:29105"/>
        <label>2</label>
    </ligand>
</feature>
<feature type="binding site" evidence="11">
    <location>
        <position position="377"/>
    </location>
    <ligand>
        <name>Zn(2+)</name>
        <dbReference type="ChEBI" id="CHEBI:29105"/>
        <label>1</label>
    </ligand>
</feature>
<dbReference type="Pfam" id="PF18319">
    <property type="entry name" value="Zn_ribbon_PriA"/>
    <property type="match status" value="1"/>
</dbReference>
<feature type="region of interest" description="Disordered" evidence="12">
    <location>
        <begin position="106"/>
        <end position="136"/>
    </location>
</feature>
<feature type="binding site" evidence="11">
    <location>
        <position position="409"/>
    </location>
    <ligand>
        <name>Zn(2+)</name>
        <dbReference type="ChEBI" id="CHEBI:29105"/>
        <label>2</label>
    </ligand>
</feature>
<comment type="subunit">
    <text evidence="11">Component of the replication restart primosome.</text>
</comment>
<dbReference type="Pfam" id="PF17764">
    <property type="entry name" value="PriA_3primeBD"/>
    <property type="match status" value="1"/>
</dbReference>
<evidence type="ECO:0000256" key="7">
    <source>
        <dbReference type="ARBA" id="ARBA00022833"/>
    </source>
</evidence>
<keyword evidence="1 11" id="KW-0639">Primosome</keyword>
<dbReference type="InterPro" id="IPR014001">
    <property type="entry name" value="Helicase_ATP-bd"/>
</dbReference>
<dbReference type="InterPro" id="IPR042115">
    <property type="entry name" value="PriA_3primeBD_sf"/>
</dbReference>
<feature type="domain" description="Helicase C-terminal" evidence="14">
    <location>
        <begin position="403"/>
        <end position="568"/>
    </location>
</feature>
<evidence type="ECO:0000256" key="6">
    <source>
        <dbReference type="ARBA" id="ARBA00022806"/>
    </source>
</evidence>
<dbReference type="EC" id="5.6.2.4" evidence="11"/>
<sequence>MAGGAARSVVVAIDPDEAVIDRPLSYAAPPGHGLPPPGTRVRVPLQRRLVWGWVVAHEAAPPGIRLKPVAAVGEEADRCDDEALDLARWMARRYLAPLGAALKVVAPPPSLRRPRPGRPSSESASRRDGREAPPLTGAQEAAVVAIERALEAGEHRVFLLWGVTASGKTRVYEQAVASCLAAGRSAVVLVPEIALTPQLVRVFRQRFGDVVVLHSQMSATERRMRWERVRSGEARVVIGARSAVFAPVVRPGLFVLDEEHESSYKQDESPRYHARDVAIERARRAGAVVLLGSATPSMESVWQARQGHYGLLEMPGRIDGRPMPSVLVVDLREELAATGRVSPLSRPLHEALKRTLEQREQAILFVNRRGFSGAMACRECGHSWRCPHCDVSLTYHHTAAGGRLRCHYCGYETAMASICPRCGSRQVAPVGFGTQKVQAALAEAFPGVPVLRLDADTTTRRRSHERILEEFANSRPAVLVGTQMVAKGHDFPGVTLAAAVLADVTLHLPDFRAAERTLQQLVQVSGRAGRGERAGTVVIQTFQPHHHSIQAAALGDLRGFYAEELAFRRRLSYPPFGQLIRMVASDPDEARAREWATELARRMEEASHGRGVKVFGPAPAPIARIRDRYRWQVVVRGPDGEVRQLAGAVTQALGGRGRRRPEAFTVDVDPVSVL</sequence>
<protein>
    <recommendedName>
        <fullName evidence="11">Replication restart protein PriA</fullName>
    </recommendedName>
    <alternativeName>
        <fullName evidence="11">ATP-dependent DNA helicase PriA</fullName>
        <ecNumber evidence="11">5.6.2.4</ecNumber>
    </alternativeName>
    <alternativeName>
        <fullName evidence="11">DNA 3'-5' helicase PriA</fullName>
    </alternativeName>
</protein>
<keyword evidence="7 11" id="KW-0862">Zinc</keyword>
<evidence type="ECO:0000256" key="10">
    <source>
        <dbReference type="ARBA" id="ARBA00023235"/>
    </source>
</evidence>
<accession>A0ABZ1C2A1</accession>
<dbReference type="SUPFAM" id="SSF52540">
    <property type="entry name" value="P-loop containing nucleoside triphosphate hydrolases"/>
    <property type="match status" value="2"/>
</dbReference>
<feature type="binding site" evidence="11">
    <location>
        <position position="422"/>
    </location>
    <ligand>
        <name>Zn(2+)</name>
        <dbReference type="ChEBI" id="CHEBI:29105"/>
        <label>1</label>
    </ligand>
</feature>
<dbReference type="HAMAP" id="MF_00983">
    <property type="entry name" value="PriA"/>
    <property type="match status" value="1"/>
</dbReference>
<dbReference type="CDD" id="cd18804">
    <property type="entry name" value="SF2_C_priA"/>
    <property type="match status" value="1"/>
</dbReference>
<dbReference type="Proteomes" id="UP001332192">
    <property type="component" value="Chromosome"/>
</dbReference>
<feature type="binding site" evidence="11">
    <location>
        <position position="380"/>
    </location>
    <ligand>
        <name>Zn(2+)</name>
        <dbReference type="ChEBI" id="CHEBI:29105"/>
        <label>1</label>
    </ligand>
</feature>
<dbReference type="EMBL" id="CP141615">
    <property type="protein sequence ID" value="WRP18397.1"/>
    <property type="molecule type" value="Genomic_DNA"/>
</dbReference>
<evidence type="ECO:0000256" key="11">
    <source>
        <dbReference type="HAMAP-Rule" id="MF_00983"/>
    </source>
</evidence>
<comment type="catalytic activity">
    <reaction evidence="11">
        <text>Couples ATP hydrolysis with the unwinding of duplex DNA by translocating in the 3'-5' direction.</text>
        <dbReference type="EC" id="5.6.2.4"/>
    </reaction>
</comment>
<evidence type="ECO:0000256" key="4">
    <source>
        <dbReference type="ARBA" id="ARBA00022741"/>
    </source>
</evidence>
<dbReference type="SMART" id="SM00490">
    <property type="entry name" value="HELICc"/>
    <property type="match status" value="1"/>
</dbReference>
<dbReference type="InterPro" id="IPR005259">
    <property type="entry name" value="PriA"/>
</dbReference>
<dbReference type="Gene3D" id="3.40.50.300">
    <property type="entry name" value="P-loop containing nucleotide triphosphate hydrolases"/>
    <property type="match status" value="2"/>
</dbReference>
<dbReference type="InterPro" id="IPR041236">
    <property type="entry name" value="PriA_C"/>
</dbReference>
<dbReference type="RefSeq" id="WP_324717670.1">
    <property type="nucleotide sequence ID" value="NZ_CP141615.1"/>
</dbReference>
<keyword evidence="10 11" id="KW-0413">Isomerase</keyword>
<feature type="domain" description="Helicase ATP-binding" evidence="13">
    <location>
        <begin position="149"/>
        <end position="314"/>
    </location>
</feature>
<dbReference type="Pfam" id="PF18074">
    <property type="entry name" value="PriA_C"/>
    <property type="match status" value="1"/>
</dbReference>
<keyword evidence="8 11" id="KW-0067">ATP-binding</keyword>
<organism evidence="15 16">
    <name type="scientific">Carboxydichorda subterranea</name>
    <dbReference type="NCBI Taxonomy" id="3109565"/>
    <lineage>
        <taxon>Bacteria</taxon>
        <taxon>Bacillati</taxon>
        <taxon>Bacillota</taxon>
        <taxon>Limnochordia</taxon>
        <taxon>Limnochordales</taxon>
        <taxon>Geochordaceae</taxon>
        <taxon>Carboxydichorda</taxon>
    </lineage>
</organism>
<proteinExistence type="inferred from homology"/>
<keyword evidence="6 11" id="KW-0347">Helicase</keyword>
<evidence type="ECO:0000256" key="2">
    <source>
        <dbReference type="ARBA" id="ARBA00022705"/>
    </source>
</evidence>
<comment type="function">
    <text evidence="11">Initiates the restart of stalled replication forks, which reloads the replicative helicase on sites other than the origin of replication. Recognizes and binds to abandoned replication forks and remodels them to uncover a helicase loading site. Promotes assembly of the primosome at these replication forks.</text>
</comment>
<gene>
    <name evidence="11 15" type="primary">priA</name>
    <name evidence="15" type="ORF">U7230_05140</name>
</gene>
<comment type="cofactor">
    <cofactor evidence="11">
        <name>Zn(2+)</name>
        <dbReference type="ChEBI" id="CHEBI:29105"/>
    </cofactor>
    <text evidence="11">Binds 2 zinc ions per subunit.</text>
</comment>
<dbReference type="PANTHER" id="PTHR30580">
    <property type="entry name" value="PRIMOSOMAL PROTEIN N"/>
    <property type="match status" value="1"/>
</dbReference>
<dbReference type="PROSITE" id="PS51194">
    <property type="entry name" value="HELICASE_CTER"/>
    <property type="match status" value="1"/>
</dbReference>
<keyword evidence="3 11" id="KW-0479">Metal-binding</keyword>
<dbReference type="CDD" id="cd17929">
    <property type="entry name" value="DEXHc_priA"/>
    <property type="match status" value="1"/>
</dbReference>
<dbReference type="PROSITE" id="PS51192">
    <property type="entry name" value="HELICASE_ATP_BIND_1"/>
    <property type="match status" value="1"/>
</dbReference>
<dbReference type="InterPro" id="IPR027417">
    <property type="entry name" value="P-loop_NTPase"/>
</dbReference>
<dbReference type="PANTHER" id="PTHR30580:SF0">
    <property type="entry name" value="PRIMOSOMAL PROTEIN N"/>
    <property type="match status" value="1"/>
</dbReference>
<feature type="binding site" evidence="11">
    <location>
        <position position="419"/>
    </location>
    <ligand>
        <name>Zn(2+)</name>
        <dbReference type="ChEBI" id="CHEBI:29105"/>
        <label>1</label>
    </ligand>
</feature>
<keyword evidence="5 11" id="KW-0378">Hydrolase</keyword>
<dbReference type="Gene3D" id="3.40.1440.60">
    <property type="entry name" value="PriA, 3(prime) DNA-binding domain"/>
    <property type="match status" value="1"/>
</dbReference>
<dbReference type="Pfam" id="PF00270">
    <property type="entry name" value="DEAD"/>
    <property type="match status" value="1"/>
</dbReference>